<proteinExistence type="predicted"/>
<name>A0A2A4GD29_9FLAO</name>
<evidence type="ECO:0000313" key="1">
    <source>
        <dbReference type="EMBL" id="PCE65880.1"/>
    </source>
</evidence>
<dbReference type="InterPro" id="IPR020568">
    <property type="entry name" value="Ribosomal_Su5_D2-typ_SF"/>
</dbReference>
<reference evidence="1 2" key="1">
    <citation type="submission" date="2017-04" db="EMBL/GenBank/DDBJ databases">
        <title>A new member of the family Flavobacteriaceae isolated from ascidians.</title>
        <authorList>
            <person name="Chen L."/>
        </authorList>
    </citation>
    <scope>NUCLEOTIDE SEQUENCE [LARGE SCALE GENOMIC DNA]</scope>
    <source>
        <strain evidence="1 2">HQA918</strain>
    </source>
</reference>
<dbReference type="AlphaFoldDB" id="A0A2A4GD29"/>
<evidence type="ECO:0008006" key="3">
    <source>
        <dbReference type="Google" id="ProtNLM"/>
    </source>
</evidence>
<dbReference type="EMBL" id="NBWU01000001">
    <property type="protein sequence ID" value="PCE65880.1"/>
    <property type="molecule type" value="Genomic_DNA"/>
</dbReference>
<comment type="caution">
    <text evidence="1">The sequence shown here is derived from an EMBL/GenBank/DDBJ whole genome shotgun (WGS) entry which is preliminary data.</text>
</comment>
<dbReference type="InterPro" id="IPR047765">
    <property type="entry name" value="GHMP_GYDIA-like"/>
</dbReference>
<protein>
    <recommendedName>
        <fullName evidence="3">GHMP kinase</fullName>
    </recommendedName>
</protein>
<dbReference type="Gene3D" id="3.30.230.10">
    <property type="match status" value="1"/>
</dbReference>
<organism evidence="1 2">
    <name type="scientific">Sediminicola luteus</name>
    <dbReference type="NCBI Taxonomy" id="319238"/>
    <lineage>
        <taxon>Bacteria</taxon>
        <taxon>Pseudomonadati</taxon>
        <taxon>Bacteroidota</taxon>
        <taxon>Flavobacteriia</taxon>
        <taxon>Flavobacteriales</taxon>
        <taxon>Flavobacteriaceae</taxon>
        <taxon>Sediminicola</taxon>
    </lineage>
</organism>
<dbReference type="OrthoDB" id="5288719at2"/>
<dbReference type="Proteomes" id="UP000219559">
    <property type="component" value="Unassembled WGS sequence"/>
</dbReference>
<dbReference type="SUPFAM" id="SSF54211">
    <property type="entry name" value="Ribosomal protein S5 domain 2-like"/>
    <property type="match status" value="1"/>
</dbReference>
<evidence type="ECO:0000313" key="2">
    <source>
        <dbReference type="Proteomes" id="UP000219559"/>
    </source>
</evidence>
<sequence length="301" mass="33732">MERYYAHGKLLLTAEYAVLEGAKALALPTKLGQCMEVSSIDGNTLLWQAYDHQDTLWYQGRFKRDGTHLAIDQAQDLDTSTTLLQLLNHCIDQRHEFLEVVLGKEVATHLEFPRDWGLGSSSTLISTLAQWSQTDPYKLLWEAFGGSGYDLACSQAQGPIFYTKKWPTPIVTSAPFNPDFTNELFFVHLNQKQNSREAITQYRKKGITSDQLASVNELTDDLTQATSLDSFEKALASHEDLLAEVLGIPPVKERLFPDYPGQIKSLGAWGGDFVLATRQEATSYFPGKGYTTVIPYPEMIL</sequence>
<keyword evidence="2" id="KW-1185">Reference proteome</keyword>
<accession>A0A2A4GD29</accession>
<dbReference type="NCBIfam" id="NF040656">
    <property type="entry name" value="GHMP_GYDIA"/>
    <property type="match status" value="1"/>
</dbReference>
<gene>
    <name evidence="1" type="ORF">B7P33_00845</name>
</gene>
<dbReference type="InterPro" id="IPR014721">
    <property type="entry name" value="Ribsml_uS5_D2-typ_fold_subgr"/>
</dbReference>
<dbReference type="RefSeq" id="WP_097441406.1">
    <property type="nucleotide sequence ID" value="NZ_NBWU01000001.1"/>
</dbReference>